<proteinExistence type="predicted"/>
<accession>A0AAE0Y0H7</accession>
<comment type="caution">
    <text evidence="1">The sequence shown here is derived from an EMBL/GenBank/DDBJ whole genome shotgun (WGS) entry which is preliminary data.</text>
</comment>
<sequence length="135" mass="15580">MEAENFQQVSRGSKVQLGKLKEPRVASLDSQHDYIWHHCCYKERPRFWGSAPSLRSGIGHLVDRGLVQNFRREWMSLGQYHLSSDGIGVVGHLVLGMYSAMPCSVLFAIKYHEEPLLLTGYNFHPIHQTHRIFFL</sequence>
<dbReference type="EMBL" id="JAWDGP010007174">
    <property type="protein sequence ID" value="KAK3728647.1"/>
    <property type="molecule type" value="Genomic_DNA"/>
</dbReference>
<dbReference type="Proteomes" id="UP001283361">
    <property type="component" value="Unassembled WGS sequence"/>
</dbReference>
<keyword evidence="2" id="KW-1185">Reference proteome</keyword>
<gene>
    <name evidence="1" type="ORF">RRG08_041832</name>
</gene>
<protein>
    <submittedName>
        <fullName evidence="1">Uncharacterized protein</fullName>
    </submittedName>
</protein>
<evidence type="ECO:0000313" key="2">
    <source>
        <dbReference type="Proteomes" id="UP001283361"/>
    </source>
</evidence>
<organism evidence="1 2">
    <name type="scientific">Elysia crispata</name>
    <name type="common">lettuce slug</name>
    <dbReference type="NCBI Taxonomy" id="231223"/>
    <lineage>
        <taxon>Eukaryota</taxon>
        <taxon>Metazoa</taxon>
        <taxon>Spiralia</taxon>
        <taxon>Lophotrochozoa</taxon>
        <taxon>Mollusca</taxon>
        <taxon>Gastropoda</taxon>
        <taxon>Heterobranchia</taxon>
        <taxon>Euthyneura</taxon>
        <taxon>Panpulmonata</taxon>
        <taxon>Sacoglossa</taxon>
        <taxon>Placobranchoidea</taxon>
        <taxon>Plakobranchidae</taxon>
        <taxon>Elysia</taxon>
    </lineage>
</organism>
<reference evidence="1" key="1">
    <citation type="journal article" date="2023" name="G3 (Bethesda)">
        <title>A reference genome for the long-term kleptoplast-retaining sea slug Elysia crispata morphotype clarki.</title>
        <authorList>
            <person name="Eastman K.E."/>
            <person name="Pendleton A.L."/>
            <person name="Shaikh M.A."/>
            <person name="Suttiyut T."/>
            <person name="Ogas R."/>
            <person name="Tomko P."/>
            <person name="Gavelis G."/>
            <person name="Widhalm J.R."/>
            <person name="Wisecaver J.H."/>
        </authorList>
    </citation>
    <scope>NUCLEOTIDE SEQUENCE</scope>
    <source>
        <strain evidence="1">ECLA1</strain>
    </source>
</reference>
<dbReference type="AlphaFoldDB" id="A0AAE0Y0H7"/>
<name>A0AAE0Y0H7_9GAST</name>
<evidence type="ECO:0000313" key="1">
    <source>
        <dbReference type="EMBL" id="KAK3728647.1"/>
    </source>
</evidence>